<evidence type="ECO:0000313" key="4">
    <source>
        <dbReference type="Proteomes" id="UP001473302"/>
    </source>
</evidence>
<dbReference type="PANTHER" id="PTHR12941">
    <property type="entry name" value="ER MEMBRANE PROTEIN COMPLEX"/>
    <property type="match status" value="1"/>
</dbReference>
<dbReference type="PANTHER" id="PTHR12941:SF10">
    <property type="entry name" value="ER MEMBRANE PROTEIN COMPLEX SUBUNIT 8_9 HOMOLOG"/>
    <property type="match status" value="1"/>
</dbReference>
<protein>
    <recommendedName>
        <fullName evidence="2">MPN domain-containing protein</fullName>
    </recommendedName>
</protein>
<gene>
    <name evidence="3" type="ORF">MFLAVUS_009909</name>
</gene>
<keyword evidence="4" id="KW-1185">Reference proteome</keyword>
<feature type="domain" description="MPN" evidence="2">
    <location>
        <begin position="1"/>
        <end position="139"/>
    </location>
</feature>
<dbReference type="PROSITE" id="PS50249">
    <property type="entry name" value="MPN"/>
    <property type="match status" value="1"/>
</dbReference>
<dbReference type="InterPro" id="IPR037518">
    <property type="entry name" value="MPN"/>
</dbReference>
<dbReference type="Pfam" id="PF03665">
    <property type="entry name" value="UPF0172"/>
    <property type="match status" value="1"/>
</dbReference>
<accession>A0ABP9ZBC1</accession>
<dbReference type="EMBL" id="BAABUK010000031">
    <property type="protein sequence ID" value="GAA5816381.1"/>
    <property type="molecule type" value="Genomic_DNA"/>
</dbReference>
<evidence type="ECO:0000256" key="1">
    <source>
        <dbReference type="ARBA" id="ARBA00007461"/>
    </source>
</evidence>
<organism evidence="3 4">
    <name type="scientific">Mucor flavus</name>
    <dbReference type="NCBI Taxonomy" id="439312"/>
    <lineage>
        <taxon>Eukaryota</taxon>
        <taxon>Fungi</taxon>
        <taxon>Fungi incertae sedis</taxon>
        <taxon>Mucoromycota</taxon>
        <taxon>Mucoromycotina</taxon>
        <taxon>Mucoromycetes</taxon>
        <taxon>Mucorales</taxon>
        <taxon>Mucorineae</taxon>
        <taxon>Mucoraceae</taxon>
        <taxon>Mucor</taxon>
    </lineage>
</organism>
<reference evidence="3 4" key="1">
    <citation type="submission" date="2024-04" db="EMBL/GenBank/DDBJ databases">
        <title>genome sequences of Mucor flavus KT1a and Helicostylum pulchrum KT1b strains isolated from the surface of a dry-aged beef.</title>
        <authorList>
            <person name="Toyotome T."/>
            <person name="Hosono M."/>
            <person name="Torimaru M."/>
            <person name="Fukuda K."/>
            <person name="Mikami N."/>
        </authorList>
    </citation>
    <scope>NUCLEOTIDE SEQUENCE [LARGE SCALE GENOMIC DNA]</scope>
    <source>
        <strain evidence="3 4">KT1a</strain>
    </source>
</reference>
<proteinExistence type="inferred from homology"/>
<name>A0ABP9ZBC1_9FUNG</name>
<dbReference type="InterPro" id="IPR005366">
    <property type="entry name" value="EMC8/9"/>
</dbReference>
<dbReference type="CDD" id="cd08060">
    <property type="entry name" value="MPN_UPF0172"/>
    <property type="match status" value="1"/>
</dbReference>
<comment type="similarity">
    <text evidence="1">Belongs to the EMC8/EMC9 family.</text>
</comment>
<sequence>MSNNQVDVHAYAVPLLHAAKYPSYAVCGVLLGTNTTDGLQVKTAVPFFHHWTTLTPMLEVALKQTELYAKKNNLVIVGCYYSNARTEDNVLPDRAIKLAETIKKNNGDKAIIFLVNNKQFSKLEQDESAITPYLNTDNQWKKVKEPFNSEEISLIEKDTYSKVRGLFSSSAYNRVHDFDEHVENVSLDWLNSSKLAL</sequence>
<comment type="caution">
    <text evidence="3">The sequence shown here is derived from an EMBL/GenBank/DDBJ whole genome shotgun (WGS) entry which is preliminary data.</text>
</comment>
<dbReference type="Proteomes" id="UP001473302">
    <property type="component" value="Unassembled WGS sequence"/>
</dbReference>
<evidence type="ECO:0000313" key="3">
    <source>
        <dbReference type="EMBL" id="GAA5816381.1"/>
    </source>
</evidence>
<evidence type="ECO:0000259" key="2">
    <source>
        <dbReference type="PROSITE" id="PS50249"/>
    </source>
</evidence>